<dbReference type="InterPro" id="IPR003370">
    <property type="entry name" value="Chromate_transpt"/>
</dbReference>
<evidence type="ECO:0000256" key="7">
    <source>
        <dbReference type="SAM" id="MobiDB-lite"/>
    </source>
</evidence>
<dbReference type="PIRSF" id="PIRSF004810">
    <property type="entry name" value="ChrA"/>
    <property type="match status" value="1"/>
</dbReference>
<feature type="transmembrane region" description="Helical" evidence="8">
    <location>
        <begin position="324"/>
        <end position="347"/>
    </location>
</feature>
<evidence type="ECO:0000256" key="2">
    <source>
        <dbReference type="ARBA" id="ARBA00005262"/>
    </source>
</evidence>
<dbReference type="Proteomes" id="UP000249065">
    <property type="component" value="Unassembled WGS sequence"/>
</dbReference>
<dbReference type="Pfam" id="PF02417">
    <property type="entry name" value="Chromate_transp"/>
    <property type="match status" value="2"/>
</dbReference>
<comment type="subcellular location">
    <subcellularLocation>
        <location evidence="1">Cell membrane</location>
        <topology evidence="1">Multi-pass membrane protein</topology>
    </subcellularLocation>
</comment>
<feature type="transmembrane region" description="Helical" evidence="8">
    <location>
        <begin position="173"/>
        <end position="205"/>
    </location>
</feature>
<organism evidence="9 10">
    <name type="scientific">Roseicella frigidaeris</name>
    <dbReference type="NCBI Taxonomy" id="2230885"/>
    <lineage>
        <taxon>Bacteria</taxon>
        <taxon>Pseudomonadati</taxon>
        <taxon>Pseudomonadota</taxon>
        <taxon>Alphaproteobacteria</taxon>
        <taxon>Acetobacterales</taxon>
        <taxon>Roseomonadaceae</taxon>
        <taxon>Roseicella</taxon>
    </lineage>
</organism>
<feature type="transmembrane region" description="Helical" evidence="8">
    <location>
        <begin position="246"/>
        <end position="265"/>
    </location>
</feature>
<feature type="transmembrane region" description="Helical" evidence="8">
    <location>
        <begin position="432"/>
        <end position="465"/>
    </location>
</feature>
<evidence type="ECO:0000256" key="8">
    <source>
        <dbReference type="SAM" id="Phobius"/>
    </source>
</evidence>
<protein>
    <submittedName>
        <fullName evidence="9">Chromate transporter</fullName>
    </submittedName>
</protein>
<feature type="transmembrane region" description="Helical" evidence="8">
    <location>
        <begin position="272"/>
        <end position="295"/>
    </location>
</feature>
<evidence type="ECO:0000256" key="4">
    <source>
        <dbReference type="ARBA" id="ARBA00022692"/>
    </source>
</evidence>
<keyword evidence="3" id="KW-1003">Cell membrane</keyword>
<dbReference type="NCBIfam" id="TIGR00937">
    <property type="entry name" value="2A51"/>
    <property type="match status" value="1"/>
</dbReference>
<proteinExistence type="inferred from homology"/>
<name>A0A327M7N0_9PROT</name>
<feature type="transmembrane region" description="Helical" evidence="8">
    <location>
        <begin position="111"/>
        <end position="134"/>
    </location>
</feature>
<reference evidence="10" key="1">
    <citation type="submission" date="2018-06" db="EMBL/GenBank/DDBJ databases">
        <authorList>
            <person name="Khan S.A."/>
        </authorList>
    </citation>
    <scope>NUCLEOTIDE SEQUENCE [LARGE SCALE GENOMIC DNA]</scope>
    <source>
        <strain evidence="10">DB-1506</strain>
    </source>
</reference>
<evidence type="ECO:0000313" key="9">
    <source>
        <dbReference type="EMBL" id="RAI56068.1"/>
    </source>
</evidence>
<dbReference type="GO" id="GO:0005886">
    <property type="term" value="C:plasma membrane"/>
    <property type="evidence" value="ECO:0007669"/>
    <property type="project" value="UniProtKB-SubCell"/>
</dbReference>
<keyword evidence="10" id="KW-1185">Reference proteome</keyword>
<dbReference type="AlphaFoldDB" id="A0A327M7N0"/>
<dbReference type="OrthoDB" id="8969999at2"/>
<dbReference type="PANTHER" id="PTHR33567">
    <property type="entry name" value="CHROMATE ION TRANSPORTER (EUROFUNG)"/>
    <property type="match status" value="1"/>
</dbReference>
<accession>A0A327M7N0</accession>
<keyword evidence="6 8" id="KW-0472">Membrane</keyword>
<dbReference type="EMBL" id="QLIX01000027">
    <property type="protein sequence ID" value="RAI56068.1"/>
    <property type="molecule type" value="Genomic_DNA"/>
</dbReference>
<feature type="transmembrane region" description="Helical" evidence="8">
    <location>
        <begin position="353"/>
        <end position="371"/>
    </location>
</feature>
<keyword evidence="4 8" id="KW-0812">Transmembrane</keyword>
<sequence length="470" mass="47962">MTAADGSAAAAAEPASAGTASGAPATAPAEVPGLPTFGEALRVWLKIGLLSFGGPAGQIALLHREVVDDRRWVSDARFLHALNFCTLLPGPEAQQLATYLGWLLHGVKGGIAAGALFVLPGVAVMLGLSILYATLGEVPIVAALFFGLKAAVLVLVIEALLRVARRALKTNEAWALAGAAFLALYAFSVPFPVVVLIAALIGYLAPGHFRAGSHGSAKDGSPAVLDAVLAADPGRPARLAASAWRAGWVAVALWVLPVAALMALGGGVLADVAWFFSKMAVVTVGGAYAVLAYVAQEAVQGYGWLTADQMLVGLGLAETTPGPLILVLQFVGFLAGYGAGGLVLGVLASLLTVWVTFAPCFAFIFLGAPYVERLHNNRALTGALAAVTAAVVGVIANLALWFGLRVLFADVRRVEIGPATLDMPVLGSLDPLALALAALAAACLFGFKIGLLRTLGVTAAAGLVLRMAGL</sequence>
<comment type="caution">
    <text evidence="9">The sequence shown here is derived from an EMBL/GenBank/DDBJ whole genome shotgun (WGS) entry which is preliminary data.</text>
</comment>
<gene>
    <name evidence="9" type="ORF">DOO78_22775</name>
</gene>
<feature type="transmembrane region" description="Helical" evidence="8">
    <location>
        <begin position="140"/>
        <end position="161"/>
    </location>
</feature>
<evidence type="ECO:0000256" key="6">
    <source>
        <dbReference type="ARBA" id="ARBA00023136"/>
    </source>
</evidence>
<evidence type="ECO:0000256" key="1">
    <source>
        <dbReference type="ARBA" id="ARBA00004651"/>
    </source>
</evidence>
<dbReference type="GO" id="GO:0015109">
    <property type="term" value="F:chromate transmembrane transporter activity"/>
    <property type="evidence" value="ECO:0007669"/>
    <property type="project" value="InterPro"/>
</dbReference>
<evidence type="ECO:0000256" key="5">
    <source>
        <dbReference type="ARBA" id="ARBA00022989"/>
    </source>
</evidence>
<dbReference type="InterPro" id="IPR014047">
    <property type="entry name" value="Chr_Tranpt_l_chain"/>
</dbReference>
<feature type="region of interest" description="Disordered" evidence="7">
    <location>
        <begin position="1"/>
        <end position="25"/>
    </location>
</feature>
<evidence type="ECO:0000256" key="3">
    <source>
        <dbReference type="ARBA" id="ARBA00022475"/>
    </source>
</evidence>
<comment type="similarity">
    <text evidence="2">Belongs to the chromate ion transporter (CHR) (TC 2.A.51) family.</text>
</comment>
<keyword evidence="5 8" id="KW-1133">Transmembrane helix</keyword>
<dbReference type="PANTHER" id="PTHR33567:SF3">
    <property type="entry name" value="CHROMATE ION TRANSPORTER (EUROFUNG)"/>
    <property type="match status" value="1"/>
</dbReference>
<evidence type="ECO:0000313" key="10">
    <source>
        <dbReference type="Proteomes" id="UP000249065"/>
    </source>
</evidence>
<feature type="transmembrane region" description="Helical" evidence="8">
    <location>
        <begin position="383"/>
        <end position="404"/>
    </location>
</feature>